<gene>
    <name evidence="2" type="ORF">BGZ70_003825</name>
</gene>
<comment type="caution">
    <text evidence="2">The sequence shown here is derived from an EMBL/GenBank/DDBJ whole genome shotgun (WGS) entry which is preliminary data.</text>
</comment>
<name>A0A9P6IRU3_MORAP</name>
<keyword evidence="3" id="KW-1185">Reference proteome</keyword>
<protein>
    <recommendedName>
        <fullName evidence="1">NACHT domain-containing protein</fullName>
    </recommendedName>
</protein>
<evidence type="ECO:0000313" key="3">
    <source>
        <dbReference type="Proteomes" id="UP000738359"/>
    </source>
</evidence>
<reference evidence="2" key="1">
    <citation type="journal article" date="2020" name="Fungal Divers.">
        <title>Resolving the Mortierellaceae phylogeny through synthesis of multi-gene phylogenetics and phylogenomics.</title>
        <authorList>
            <person name="Vandepol N."/>
            <person name="Liber J."/>
            <person name="Desiro A."/>
            <person name="Na H."/>
            <person name="Kennedy M."/>
            <person name="Barry K."/>
            <person name="Grigoriev I.V."/>
            <person name="Miller A.N."/>
            <person name="O'Donnell K."/>
            <person name="Stajich J.E."/>
            <person name="Bonito G."/>
        </authorList>
    </citation>
    <scope>NUCLEOTIDE SEQUENCE</scope>
    <source>
        <strain evidence="2">CK1249</strain>
    </source>
</reference>
<dbReference type="PANTHER" id="PTHR46312">
    <property type="entry name" value="NACHT DOMAIN-CONTAINING PROTEIN"/>
    <property type="match status" value="1"/>
</dbReference>
<dbReference type="EMBL" id="JAAAHY010002096">
    <property type="protein sequence ID" value="KAF9945392.1"/>
    <property type="molecule type" value="Genomic_DNA"/>
</dbReference>
<dbReference type="Gene3D" id="3.40.50.300">
    <property type="entry name" value="P-loop containing nucleotide triphosphate hydrolases"/>
    <property type="match status" value="1"/>
</dbReference>
<sequence>MEVAIRDGAIKFLTSLGENAMPLVLEMVQGALRRLEKLESSGSTGGVTDDAATTKARLCDLRPIWDPARLAAPKGVLLKAVQDKDHRNATINDIPARLDAIHQAIQSQDSKAAQSSVQDVQSALKAYYHRDLAILRVSGETLDLETCFVNLAIVEAPAQRERRVNMQAPIPLEQLFDKRKLRDGKEDIPKTVLVQGRAGVGKTTLCKKLVHAHQTGLWKDRFDTVLWLPLRQIKAFKSRTLEELFHEKFFTRGLKQEGAALAHELAVSAQRGRVLFVLDGLDEIAKDTRCDDSQALKEFIRLLLEQQHVVITSRPSGLDRSLLPPTIGLELETVGFSAQNVQDFLSKVLSPAAAKTVQDFIRQTPLIQGLVNIPVQLDVICYSSDSLPTEGPSITMTGLYQLMVRKLWCKDALRLRKSAEGETLTQEHINQLESQEIDELMATEMQHLGYLAFKGLVNDHQLEFDEEALLSTFRDLKKYRATGNSRHLPPQMLEIIWMPAQATRSKPGTFST</sequence>
<dbReference type="OrthoDB" id="427518at2759"/>
<dbReference type="Pfam" id="PF05729">
    <property type="entry name" value="NACHT"/>
    <property type="match status" value="1"/>
</dbReference>
<evidence type="ECO:0000259" key="1">
    <source>
        <dbReference type="PROSITE" id="PS50837"/>
    </source>
</evidence>
<dbReference type="SUPFAM" id="SSF52540">
    <property type="entry name" value="P-loop containing nucleoside triphosphate hydrolases"/>
    <property type="match status" value="1"/>
</dbReference>
<dbReference type="InterPro" id="IPR055496">
    <property type="entry name" value="DUF7068"/>
</dbReference>
<dbReference type="PANTHER" id="PTHR46312:SF2">
    <property type="entry name" value="NUCLEOTIDE-BINDING OLIGOMERIZATION DOMAIN-CONTAINING PROTEIN 2-LIKE"/>
    <property type="match status" value="1"/>
</dbReference>
<dbReference type="PROSITE" id="PS50837">
    <property type="entry name" value="NACHT"/>
    <property type="match status" value="1"/>
</dbReference>
<dbReference type="InterPro" id="IPR027417">
    <property type="entry name" value="P-loop_NTPase"/>
</dbReference>
<accession>A0A9P6IRU3</accession>
<evidence type="ECO:0000313" key="2">
    <source>
        <dbReference type="EMBL" id="KAF9945392.1"/>
    </source>
</evidence>
<dbReference type="AlphaFoldDB" id="A0A9P6IRU3"/>
<proteinExistence type="predicted"/>
<feature type="domain" description="NACHT" evidence="1">
    <location>
        <begin position="190"/>
        <end position="317"/>
    </location>
</feature>
<organism evidence="2 3">
    <name type="scientific">Mortierella alpina</name>
    <name type="common">Oleaginous fungus</name>
    <name type="synonym">Mortierella renispora</name>
    <dbReference type="NCBI Taxonomy" id="64518"/>
    <lineage>
        <taxon>Eukaryota</taxon>
        <taxon>Fungi</taxon>
        <taxon>Fungi incertae sedis</taxon>
        <taxon>Mucoromycota</taxon>
        <taxon>Mortierellomycotina</taxon>
        <taxon>Mortierellomycetes</taxon>
        <taxon>Mortierellales</taxon>
        <taxon>Mortierellaceae</taxon>
        <taxon>Mortierella</taxon>
    </lineage>
</organism>
<dbReference type="InterPro" id="IPR007111">
    <property type="entry name" value="NACHT_NTPase"/>
</dbReference>
<dbReference type="Proteomes" id="UP000738359">
    <property type="component" value="Unassembled WGS sequence"/>
</dbReference>
<dbReference type="Pfam" id="PF23238">
    <property type="entry name" value="DUF7068"/>
    <property type="match status" value="1"/>
</dbReference>